<name>A0A818ANN8_9BILA</name>
<dbReference type="AlphaFoldDB" id="A0A818ANN8"/>
<protein>
    <submittedName>
        <fullName evidence="1">Uncharacterized protein</fullName>
    </submittedName>
</protein>
<dbReference type="Proteomes" id="UP000663872">
    <property type="component" value="Unassembled WGS sequence"/>
</dbReference>
<comment type="caution">
    <text evidence="1">The sequence shown here is derived from an EMBL/GenBank/DDBJ whole genome shotgun (WGS) entry which is preliminary data.</text>
</comment>
<accession>A0A818ANN8</accession>
<evidence type="ECO:0000313" key="1">
    <source>
        <dbReference type="EMBL" id="CAF3406724.1"/>
    </source>
</evidence>
<gene>
    <name evidence="1" type="ORF">GRG538_LOCUS10519</name>
</gene>
<dbReference type="EMBL" id="CAJNYT010001364">
    <property type="protein sequence ID" value="CAF3406724.1"/>
    <property type="molecule type" value="Genomic_DNA"/>
</dbReference>
<organism evidence="1 2">
    <name type="scientific">Rotaria socialis</name>
    <dbReference type="NCBI Taxonomy" id="392032"/>
    <lineage>
        <taxon>Eukaryota</taxon>
        <taxon>Metazoa</taxon>
        <taxon>Spiralia</taxon>
        <taxon>Gnathifera</taxon>
        <taxon>Rotifera</taxon>
        <taxon>Eurotatoria</taxon>
        <taxon>Bdelloidea</taxon>
        <taxon>Philodinida</taxon>
        <taxon>Philodinidae</taxon>
        <taxon>Rotaria</taxon>
    </lineage>
</organism>
<sequence>MLIGFWDHLERLIPLDSWYQVIPNHVRSGEILTSDPIDPGHLVTKWRNRLFSATADLCFGADKISIKHREELIDDDQYSKLDHGITQSDINPKDRQSYRSCVKLISDDVINLLTDRKDTEGTVIYLMLLKMIVRAYMDKSATLSERLESACCVVFVCRIWWSWLKKESPSSSSKRTTACEQRNHINKYFITKPA</sequence>
<reference evidence="1" key="1">
    <citation type="submission" date="2021-02" db="EMBL/GenBank/DDBJ databases">
        <authorList>
            <person name="Nowell W R."/>
        </authorList>
    </citation>
    <scope>NUCLEOTIDE SEQUENCE</scope>
</reference>
<evidence type="ECO:0000313" key="2">
    <source>
        <dbReference type="Proteomes" id="UP000663872"/>
    </source>
</evidence>
<proteinExistence type="predicted"/>